<evidence type="ECO:0008006" key="6">
    <source>
        <dbReference type="Google" id="ProtNLM"/>
    </source>
</evidence>
<dbReference type="InterPro" id="IPR019347">
    <property type="entry name" value="Axonemal_dynein_light_chain"/>
</dbReference>
<evidence type="ECO:0000313" key="5">
    <source>
        <dbReference type="Proteomes" id="UP000829720"/>
    </source>
</evidence>
<comment type="caution">
    <text evidence="4">The sequence shown here is derived from an EMBL/GenBank/DDBJ whole genome shotgun (WGS) entry which is preliminary data.</text>
</comment>
<dbReference type="EMBL" id="JAERUA010000013">
    <property type="protein sequence ID" value="KAI1891901.1"/>
    <property type="molecule type" value="Genomic_DNA"/>
</dbReference>
<dbReference type="OrthoDB" id="1927454at2759"/>
<proteinExistence type="predicted"/>
<feature type="compositionally biased region" description="Basic residues" evidence="3">
    <location>
        <begin position="1019"/>
        <end position="1029"/>
    </location>
</feature>
<feature type="coiled-coil region" evidence="2">
    <location>
        <begin position="352"/>
        <end position="404"/>
    </location>
</feature>
<feature type="compositionally biased region" description="Basic and acidic residues" evidence="3">
    <location>
        <begin position="984"/>
        <end position="993"/>
    </location>
</feature>
<feature type="compositionally biased region" description="Polar residues" evidence="3">
    <location>
        <begin position="1"/>
        <end position="10"/>
    </location>
</feature>
<sequence>MSVKQHSSLPATPKPEERRVKTSEEDMRASPKLPALKEKCSTVERPKVKLMSLKNDLIPDELLTTLISTVCPLERPLHPPKINKTPKDFKVLGMRRTDAAWQHPLGRKKFQYLLDQPTSITGAGRDISFLCDAVVSQRARTPLTPQTDQGSVLHIQKANRGKYLLMPDPIRDAGLKESLIPAEYHIVKNKGVMGLKCYEDKYTVLLEDEEQRLRVFPSMKPSGRLEAQQLMKVMDEMLEKAGVNQEYTELEDLSQMEALLELVRVEQDIYNTIFHELIRQVSVHCAERGQLLARLRHRYMSLLERIPQQIKGLHTETLAQRALDRRLSEKIISLKNSISQLNSELSQMKMHNEHMTTQAERAQQDLAKALGESQMNSELVVEYRELYEMQRRRLEGQVARLTDERDLWSKVTYSLALKVIKANRLHLVNRLDISEQTWAKTAKHFTALLTAKDAEGMNHILKLTNQWKDEVTAFTQKLNNSEHSQLEDIKKVRAGVVHWQGFCEARLNSPDVKLEKESLDKLFFDLKQWALLLTIQCERYGGETLLSCQETLNLLSQLKEAWVDMGLQLFRRHPGPDGEPPNGQEAMRDLGMAVSELHKRLRIRITGESGVHKLMISLVGGMELWATRIKAVSGLQGGLSHDWLNLEKDLGNWAEMAEGALLQVSSTQPESDSTRKMPHIRSEIDNVFAMLNEFVSTQDIFFDCENQRLCEEASSIHTALTHWMVDLLLLMVPDCSDQKRSPGPDAGAHLTVSLLKLEEESIRLMQKLDHFSKYLTSSCLDILEDDLQKRLAEDESENELAELTKLQRECREWGVACGSLLSEVKGNPVNAQESATMGSQSAVDTPSVEASEDSVHEDMEPSLDTEEEVEEEPTREGMEESSVSISKHSEGSTAWRSIGHEDRIAENTLGRENVGTGKVEPRSQTPDVPGGFDSLAAIEALQLQLLSAESRAQSAEEHAQMSEEALQAALEKIQELELQLRTRVSAEQREDNKLAAMSPRSGAASDSKAVSQKPEPSPKKHNAPKKRSSLPRNAT</sequence>
<keyword evidence="1 2" id="KW-0175">Coiled coil</keyword>
<feature type="compositionally biased region" description="Acidic residues" evidence="3">
    <location>
        <begin position="860"/>
        <end position="871"/>
    </location>
</feature>
<keyword evidence="5" id="KW-1185">Reference proteome</keyword>
<dbReference type="InterPro" id="IPR052845">
    <property type="entry name" value="Axonemal_dynein_LC_domain"/>
</dbReference>
<feature type="region of interest" description="Disordered" evidence="3">
    <location>
        <begin position="984"/>
        <end position="1035"/>
    </location>
</feature>
<feature type="region of interest" description="Disordered" evidence="3">
    <location>
        <begin position="831"/>
        <end position="929"/>
    </location>
</feature>
<dbReference type="AlphaFoldDB" id="A0A8T3D5K9"/>
<dbReference type="PANTHER" id="PTHR23052:SF1">
    <property type="entry name" value="AXONEMAL DYNEIN LIGHT CHAIN DOMAIN-CONTAINING PROTEIN 1"/>
    <property type="match status" value="1"/>
</dbReference>
<dbReference type="PANTHER" id="PTHR23052">
    <property type="entry name" value="AXONEMAL DYNEIN LIGHT CHAIN DOMAIN-CONTAINING PROTEIN 1"/>
    <property type="match status" value="1"/>
</dbReference>
<accession>A0A8T3D5K9</accession>
<dbReference type="Pfam" id="PF10211">
    <property type="entry name" value="Ax_dynein_light"/>
    <property type="match status" value="1"/>
</dbReference>
<evidence type="ECO:0000256" key="1">
    <source>
        <dbReference type="ARBA" id="ARBA00023054"/>
    </source>
</evidence>
<evidence type="ECO:0000313" key="4">
    <source>
        <dbReference type="EMBL" id="KAI1891901.1"/>
    </source>
</evidence>
<feature type="compositionally biased region" description="Polar residues" evidence="3">
    <location>
        <begin position="881"/>
        <end position="895"/>
    </location>
</feature>
<protein>
    <recommendedName>
        <fullName evidence="6">Axonemal dynein light chain domain-containing protein 1</fullName>
    </recommendedName>
</protein>
<dbReference type="GO" id="GO:0005737">
    <property type="term" value="C:cytoplasm"/>
    <property type="evidence" value="ECO:0007669"/>
    <property type="project" value="UniProtKB-ARBA"/>
</dbReference>
<feature type="compositionally biased region" description="Polar residues" evidence="3">
    <location>
        <begin position="831"/>
        <end position="844"/>
    </location>
</feature>
<evidence type="ECO:0000256" key="2">
    <source>
        <dbReference type="SAM" id="Coils"/>
    </source>
</evidence>
<name>A0A8T3D5K9_9TELE</name>
<organism evidence="4 5">
    <name type="scientific">Albula goreensis</name>
    <dbReference type="NCBI Taxonomy" id="1534307"/>
    <lineage>
        <taxon>Eukaryota</taxon>
        <taxon>Metazoa</taxon>
        <taxon>Chordata</taxon>
        <taxon>Craniata</taxon>
        <taxon>Vertebrata</taxon>
        <taxon>Euteleostomi</taxon>
        <taxon>Actinopterygii</taxon>
        <taxon>Neopterygii</taxon>
        <taxon>Teleostei</taxon>
        <taxon>Albuliformes</taxon>
        <taxon>Albulidae</taxon>
        <taxon>Albula</taxon>
    </lineage>
</organism>
<dbReference type="Proteomes" id="UP000829720">
    <property type="component" value="Unassembled WGS sequence"/>
</dbReference>
<gene>
    <name evidence="4" type="ORF">AGOR_G00148490</name>
</gene>
<feature type="compositionally biased region" description="Basic and acidic residues" evidence="3">
    <location>
        <begin position="14"/>
        <end position="32"/>
    </location>
</feature>
<feature type="region of interest" description="Disordered" evidence="3">
    <location>
        <begin position="1"/>
        <end position="32"/>
    </location>
</feature>
<reference evidence="4" key="1">
    <citation type="submission" date="2021-01" db="EMBL/GenBank/DDBJ databases">
        <authorList>
            <person name="Zahm M."/>
            <person name="Roques C."/>
            <person name="Cabau C."/>
            <person name="Klopp C."/>
            <person name="Donnadieu C."/>
            <person name="Jouanno E."/>
            <person name="Lampietro C."/>
            <person name="Louis A."/>
            <person name="Herpin A."/>
            <person name="Echchiki A."/>
            <person name="Berthelot C."/>
            <person name="Parey E."/>
            <person name="Roest-Crollius H."/>
            <person name="Braasch I."/>
            <person name="Postlethwait J."/>
            <person name="Bobe J."/>
            <person name="Montfort J."/>
            <person name="Bouchez O."/>
            <person name="Begum T."/>
            <person name="Mejri S."/>
            <person name="Adams A."/>
            <person name="Chen W.-J."/>
            <person name="Guiguen Y."/>
        </authorList>
    </citation>
    <scope>NUCLEOTIDE SEQUENCE</scope>
    <source>
        <tissue evidence="4">Blood</tissue>
    </source>
</reference>
<evidence type="ECO:0000256" key="3">
    <source>
        <dbReference type="SAM" id="MobiDB-lite"/>
    </source>
</evidence>
<feature type="coiled-coil region" evidence="2">
    <location>
        <begin position="938"/>
        <end position="979"/>
    </location>
</feature>